<feature type="region of interest" description="Disordered" evidence="1">
    <location>
        <begin position="67"/>
        <end position="103"/>
    </location>
</feature>
<sequence>MEELAQLLVAYGLPQLVDKCRAEKFTLLGLKVLDEEAELDLVTSFAGEKVLLRRLIRDSSKDQRELAVTGSSHTDFGSSASSSSTSSLSSRSPSELSCATPGTSSGLILCERLARKNSFDSRVKTFKVHKTRVDSLHYYLTVTESLHLDPTDTVLTAKKVEIFGTLYTLNMVMITINS</sequence>
<accession>A0AAV7X264</accession>
<gene>
    <name evidence="2" type="ORF">ONE63_011322</name>
</gene>
<organism evidence="2 3">
    <name type="scientific">Megalurothrips usitatus</name>
    <name type="common">bean blossom thrips</name>
    <dbReference type="NCBI Taxonomy" id="439358"/>
    <lineage>
        <taxon>Eukaryota</taxon>
        <taxon>Metazoa</taxon>
        <taxon>Ecdysozoa</taxon>
        <taxon>Arthropoda</taxon>
        <taxon>Hexapoda</taxon>
        <taxon>Insecta</taxon>
        <taxon>Pterygota</taxon>
        <taxon>Neoptera</taxon>
        <taxon>Paraneoptera</taxon>
        <taxon>Thysanoptera</taxon>
        <taxon>Terebrantia</taxon>
        <taxon>Thripoidea</taxon>
        <taxon>Thripidae</taxon>
        <taxon>Megalurothrips</taxon>
    </lineage>
</organism>
<evidence type="ECO:0000313" key="3">
    <source>
        <dbReference type="Proteomes" id="UP001075354"/>
    </source>
</evidence>
<name>A0AAV7X264_9NEOP</name>
<comment type="caution">
    <text evidence="2">The sequence shown here is derived from an EMBL/GenBank/DDBJ whole genome shotgun (WGS) entry which is preliminary data.</text>
</comment>
<dbReference type="Proteomes" id="UP001075354">
    <property type="component" value="Unassembled WGS sequence"/>
</dbReference>
<proteinExistence type="predicted"/>
<evidence type="ECO:0000313" key="2">
    <source>
        <dbReference type="EMBL" id="KAJ1519080.1"/>
    </source>
</evidence>
<dbReference type="AlphaFoldDB" id="A0AAV7X264"/>
<feature type="compositionally biased region" description="Low complexity" evidence="1">
    <location>
        <begin position="71"/>
        <end position="97"/>
    </location>
</feature>
<keyword evidence="3" id="KW-1185">Reference proteome</keyword>
<reference evidence="2" key="1">
    <citation type="submission" date="2022-12" db="EMBL/GenBank/DDBJ databases">
        <title>Chromosome-level genome assembly of the bean flower thrips Megalurothrips usitatus.</title>
        <authorList>
            <person name="Ma L."/>
            <person name="Liu Q."/>
            <person name="Li H."/>
            <person name="Cai W."/>
        </authorList>
    </citation>
    <scope>NUCLEOTIDE SEQUENCE</scope>
    <source>
        <strain evidence="2">Cailab_2022a</strain>
    </source>
</reference>
<protein>
    <submittedName>
        <fullName evidence="2">Uncharacterized protein</fullName>
    </submittedName>
</protein>
<evidence type="ECO:0000256" key="1">
    <source>
        <dbReference type="SAM" id="MobiDB-lite"/>
    </source>
</evidence>
<dbReference type="EMBL" id="JAPTSV010000786">
    <property type="protein sequence ID" value="KAJ1519080.1"/>
    <property type="molecule type" value="Genomic_DNA"/>
</dbReference>